<feature type="region of interest" description="Disordered" evidence="1">
    <location>
        <begin position="90"/>
        <end position="112"/>
    </location>
</feature>
<evidence type="ECO:0000256" key="1">
    <source>
        <dbReference type="SAM" id="MobiDB-lite"/>
    </source>
</evidence>
<reference evidence="3" key="1">
    <citation type="journal article" date="2019" name="Int. J. Syst. Evol. Microbiol.">
        <title>The Global Catalogue of Microorganisms (GCM) 10K type strain sequencing project: providing services to taxonomists for standard genome sequencing and annotation.</title>
        <authorList>
            <consortium name="The Broad Institute Genomics Platform"/>
            <consortium name="The Broad Institute Genome Sequencing Center for Infectious Disease"/>
            <person name="Wu L."/>
            <person name="Ma J."/>
        </authorList>
    </citation>
    <scope>NUCLEOTIDE SEQUENCE [LARGE SCALE GENOMIC DNA]</scope>
    <source>
        <strain evidence="3">JCM 11882</strain>
    </source>
</reference>
<name>A0ABV9PK82_9ACTN</name>
<proteinExistence type="predicted"/>
<organism evidence="2 3">
    <name type="scientific">Dietzia aurantiaca</name>
    <dbReference type="NCBI Taxonomy" id="983873"/>
    <lineage>
        <taxon>Bacteria</taxon>
        <taxon>Bacillati</taxon>
        <taxon>Actinomycetota</taxon>
        <taxon>Actinomycetes</taxon>
        <taxon>Mycobacteriales</taxon>
        <taxon>Dietziaceae</taxon>
        <taxon>Dietzia</taxon>
    </lineage>
</organism>
<evidence type="ECO:0000313" key="3">
    <source>
        <dbReference type="Proteomes" id="UP001595836"/>
    </source>
</evidence>
<comment type="caution">
    <text evidence="2">The sequence shown here is derived from an EMBL/GenBank/DDBJ whole genome shotgun (WGS) entry which is preliminary data.</text>
</comment>
<evidence type="ECO:0008006" key="4">
    <source>
        <dbReference type="Google" id="ProtNLM"/>
    </source>
</evidence>
<evidence type="ECO:0000313" key="2">
    <source>
        <dbReference type="EMBL" id="MFC4753506.1"/>
    </source>
</evidence>
<dbReference type="Proteomes" id="UP001595836">
    <property type="component" value="Unassembled WGS sequence"/>
</dbReference>
<dbReference type="EMBL" id="JBHSHP010000007">
    <property type="protein sequence ID" value="MFC4753506.1"/>
    <property type="molecule type" value="Genomic_DNA"/>
</dbReference>
<sequence>MAASLRPGNAGSDTASDHIDVLGQAIAQIPAAHRRDLLIRSDGAGASHDLLEWITEQNSVRGRRVEYSVGFAITDPVCRAITVAPEEAWGPAPESVRRHSRRGRGCRTDRNY</sequence>
<accession>A0ABV9PK82</accession>
<gene>
    <name evidence="2" type="ORF">ACFO7U_01765</name>
</gene>
<keyword evidence="3" id="KW-1185">Reference proteome</keyword>
<protein>
    <recommendedName>
        <fullName evidence="4">Transposase DDE domain-containing protein</fullName>
    </recommendedName>
</protein>